<dbReference type="Pfam" id="PF00034">
    <property type="entry name" value="Cytochrom_C"/>
    <property type="match status" value="1"/>
</dbReference>
<evidence type="ECO:0000256" key="2">
    <source>
        <dbReference type="ARBA" id="ARBA00022617"/>
    </source>
</evidence>
<dbReference type="Gene3D" id="1.10.760.10">
    <property type="entry name" value="Cytochrome c-like domain"/>
    <property type="match status" value="1"/>
</dbReference>
<keyword evidence="5 6" id="KW-0408">Iron</keyword>
<evidence type="ECO:0000256" key="6">
    <source>
        <dbReference type="PIRSR" id="PIRSR602324-1"/>
    </source>
</evidence>
<keyword evidence="2 6" id="KW-0349">Heme</keyword>
<gene>
    <name evidence="9" type="ORF">ENX03_05595</name>
</gene>
<proteinExistence type="predicted"/>
<dbReference type="InterPro" id="IPR036909">
    <property type="entry name" value="Cyt_c-like_dom_sf"/>
</dbReference>
<evidence type="ECO:0000256" key="1">
    <source>
        <dbReference type="ARBA" id="ARBA00022448"/>
    </source>
</evidence>
<dbReference type="AlphaFoldDB" id="A0A7C3LSP6"/>
<keyword evidence="7" id="KW-0732">Signal</keyword>
<dbReference type="SUPFAM" id="SSF46626">
    <property type="entry name" value="Cytochrome c"/>
    <property type="match status" value="1"/>
</dbReference>
<comment type="caution">
    <text evidence="9">The sequence shown here is derived from an EMBL/GenBank/DDBJ whole genome shotgun (WGS) entry which is preliminary data.</text>
</comment>
<feature type="domain" description="Cytochrome c" evidence="8">
    <location>
        <begin position="20"/>
        <end position="110"/>
    </location>
</feature>
<keyword evidence="4" id="KW-0249">Electron transport</keyword>
<organism evidence="9">
    <name type="scientific">Leptospirillum ferriphilum</name>
    <dbReference type="NCBI Taxonomy" id="178606"/>
    <lineage>
        <taxon>Bacteria</taxon>
        <taxon>Pseudomonadati</taxon>
        <taxon>Nitrospirota</taxon>
        <taxon>Nitrospiria</taxon>
        <taxon>Nitrospirales</taxon>
        <taxon>Nitrospiraceae</taxon>
        <taxon>Leptospirillum</taxon>
    </lineage>
</organism>
<evidence type="ECO:0000259" key="8">
    <source>
        <dbReference type="PROSITE" id="PS51007"/>
    </source>
</evidence>
<feature type="binding site" description="covalent" evidence="6">
    <location>
        <position position="35"/>
    </location>
    <ligand>
        <name>heme c</name>
        <dbReference type="ChEBI" id="CHEBI:61717"/>
    </ligand>
</feature>
<accession>A0A7C3LSP6</accession>
<evidence type="ECO:0000313" key="9">
    <source>
        <dbReference type="EMBL" id="HFT93406.1"/>
    </source>
</evidence>
<evidence type="ECO:0000256" key="3">
    <source>
        <dbReference type="ARBA" id="ARBA00022723"/>
    </source>
</evidence>
<dbReference type="PRINTS" id="PR00606">
    <property type="entry name" value="CYTCHROMECID"/>
</dbReference>
<feature type="binding site" description="covalent" evidence="6">
    <location>
        <position position="39"/>
    </location>
    <ligand>
        <name>heme c</name>
        <dbReference type="ChEBI" id="CHEBI:61717"/>
    </ligand>
</feature>
<dbReference type="InterPro" id="IPR009056">
    <property type="entry name" value="Cyt_c-like_dom"/>
</dbReference>
<feature type="signal peptide" evidence="7">
    <location>
        <begin position="1"/>
        <end position="22"/>
    </location>
</feature>
<dbReference type="GO" id="GO:0009055">
    <property type="term" value="F:electron transfer activity"/>
    <property type="evidence" value="ECO:0007669"/>
    <property type="project" value="InterPro"/>
</dbReference>
<keyword evidence="3 6" id="KW-0479">Metal-binding</keyword>
<name>A0A7C3LSP6_9BACT</name>
<evidence type="ECO:0000256" key="7">
    <source>
        <dbReference type="SAM" id="SignalP"/>
    </source>
</evidence>
<evidence type="ECO:0000256" key="4">
    <source>
        <dbReference type="ARBA" id="ARBA00022982"/>
    </source>
</evidence>
<dbReference type="PROSITE" id="PS51007">
    <property type="entry name" value="CYTC"/>
    <property type="match status" value="1"/>
</dbReference>
<feature type="chain" id="PRO_5028094777" evidence="7">
    <location>
        <begin position="23"/>
        <end position="110"/>
    </location>
</feature>
<protein>
    <submittedName>
        <fullName evidence="9">C-type cytochrome</fullName>
    </submittedName>
</protein>
<sequence>MKKSRLFLALFILSTLSTPAWAGSGVKALINEQGCLSCHSVDQKMVGPSFKQVAERYRGKKGSLSMLAKKIIDGGNGHWNDLTGGMMMPPHPNLTKKQARDIAAWVLSLK</sequence>
<reference evidence="9" key="1">
    <citation type="journal article" date="2020" name="mSystems">
        <title>Genome- and Community-Level Interaction Insights into Carbon Utilization and Element Cycling Functions of Hydrothermarchaeota in Hydrothermal Sediment.</title>
        <authorList>
            <person name="Zhou Z."/>
            <person name="Liu Y."/>
            <person name="Xu W."/>
            <person name="Pan J."/>
            <person name="Luo Z.H."/>
            <person name="Li M."/>
        </authorList>
    </citation>
    <scope>NUCLEOTIDE SEQUENCE [LARGE SCALE GENOMIC DNA]</scope>
    <source>
        <strain evidence="9">SpSt-902</strain>
    </source>
</reference>
<dbReference type="GO" id="GO:0020037">
    <property type="term" value="F:heme binding"/>
    <property type="evidence" value="ECO:0007669"/>
    <property type="project" value="InterPro"/>
</dbReference>
<dbReference type="InterPro" id="IPR002324">
    <property type="entry name" value="Cyt_c_ID"/>
</dbReference>
<dbReference type="GO" id="GO:0005506">
    <property type="term" value="F:iron ion binding"/>
    <property type="evidence" value="ECO:0007669"/>
    <property type="project" value="InterPro"/>
</dbReference>
<keyword evidence="1" id="KW-0813">Transport</keyword>
<evidence type="ECO:0000256" key="5">
    <source>
        <dbReference type="ARBA" id="ARBA00023004"/>
    </source>
</evidence>
<dbReference type="EMBL" id="DTMM01000107">
    <property type="protein sequence ID" value="HFT93406.1"/>
    <property type="molecule type" value="Genomic_DNA"/>
</dbReference>
<feature type="binding site" description="covalent" evidence="6">
    <location>
        <position position="88"/>
    </location>
    <ligand>
        <name>heme c</name>
        <dbReference type="ChEBI" id="CHEBI:61717"/>
    </ligand>
</feature>
<comment type="PTM">
    <text evidence="6">Binds 1 heme c group covalently per subunit.</text>
</comment>